<reference evidence="1 2" key="1">
    <citation type="submission" date="2019-11" db="EMBL/GenBank/DDBJ databases">
        <title>Whole genome sequence of Oryza granulata.</title>
        <authorList>
            <person name="Li W."/>
        </authorList>
    </citation>
    <scope>NUCLEOTIDE SEQUENCE [LARGE SCALE GENOMIC DNA]</scope>
    <source>
        <strain evidence="2">cv. Menghai</strain>
        <tissue evidence="1">Leaf</tissue>
    </source>
</reference>
<evidence type="ECO:0000313" key="2">
    <source>
        <dbReference type="Proteomes" id="UP000479710"/>
    </source>
</evidence>
<evidence type="ECO:0000313" key="1">
    <source>
        <dbReference type="EMBL" id="KAF0934238.1"/>
    </source>
</evidence>
<organism evidence="1 2">
    <name type="scientific">Oryza meyeriana var. granulata</name>
    <dbReference type="NCBI Taxonomy" id="110450"/>
    <lineage>
        <taxon>Eukaryota</taxon>
        <taxon>Viridiplantae</taxon>
        <taxon>Streptophyta</taxon>
        <taxon>Embryophyta</taxon>
        <taxon>Tracheophyta</taxon>
        <taxon>Spermatophyta</taxon>
        <taxon>Magnoliopsida</taxon>
        <taxon>Liliopsida</taxon>
        <taxon>Poales</taxon>
        <taxon>Poaceae</taxon>
        <taxon>BOP clade</taxon>
        <taxon>Oryzoideae</taxon>
        <taxon>Oryzeae</taxon>
        <taxon>Oryzinae</taxon>
        <taxon>Oryza</taxon>
        <taxon>Oryza meyeriana</taxon>
    </lineage>
</organism>
<accession>A0A6G1FBC4</accession>
<name>A0A6G1FBC4_9ORYZ</name>
<protein>
    <submittedName>
        <fullName evidence="1">Uncharacterized protein</fullName>
    </submittedName>
</protein>
<proteinExistence type="predicted"/>
<comment type="caution">
    <text evidence="1">The sequence shown here is derived from an EMBL/GenBank/DDBJ whole genome shotgun (WGS) entry which is preliminary data.</text>
</comment>
<sequence>MGRGRGQQPRAQSRRAAWRRWRQARWGMAASEGAKTGWLRGGSRAWRRFALEAMRWIAGIEAASEAMGTFTSVQRWG</sequence>
<dbReference type="Proteomes" id="UP000479710">
    <property type="component" value="Unassembled WGS sequence"/>
</dbReference>
<keyword evidence="2" id="KW-1185">Reference proteome</keyword>
<dbReference type="AlphaFoldDB" id="A0A6G1FBC4"/>
<dbReference type="EMBL" id="SPHZ02000001">
    <property type="protein sequence ID" value="KAF0934238.1"/>
    <property type="molecule type" value="Genomic_DNA"/>
</dbReference>
<gene>
    <name evidence="1" type="ORF">E2562_023600</name>
</gene>